<keyword evidence="7" id="KW-0449">Lipoprotein</keyword>
<keyword evidence="3" id="KW-0309">Germination</keyword>
<dbReference type="Pfam" id="PF25198">
    <property type="entry name" value="Spore_GerAC_N"/>
    <property type="match status" value="1"/>
</dbReference>
<gene>
    <name evidence="10" type="ORF">ACFOZ1_00550</name>
</gene>
<keyword evidence="11" id="KW-1185">Reference proteome</keyword>
<evidence type="ECO:0000256" key="7">
    <source>
        <dbReference type="ARBA" id="ARBA00023288"/>
    </source>
</evidence>
<dbReference type="InterPro" id="IPR057336">
    <property type="entry name" value="GerAC_N"/>
</dbReference>
<evidence type="ECO:0000256" key="1">
    <source>
        <dbReference type="ARBA" id="ARBA00004635"/>
    </source>
</evidence>
<comment type="similarity">
    <text evidence="2">Belongs to the GerABKC lipoprotein family.</text>
</comment>
<dbReference type="Proteomes" id="UP001595880">
    <property type="component" value="Unassembled WGS sequence"/>
</dbReference>
<evidence type="ECO:0000256" key="3">
    <source>
        <dbReference type="ARBA" id="ARBA00022544"/>
    </source>
</evidence>
<evidence type="ECO:0000259" key="9">
    <source>
        <dbReference type="Pfam" id="PF25198"/>
    </source>
</evidence>
<evidence type="ECO:0000256" key="2">
    <source>
        <dbReference type="ARBA" id="ARBA00007886"/>
    </source>
</evidence>
<dbReference type="PANTHER" id="PTHR35789:SF1">
    <property type="entry name" value="SPORE GERMINATION PROTEIN B3"/>
    <property type="match status" value="1"/>
</dbReference>
<dbReference type="Gene3D" id="3.30.300.210">
    <property type="entry name" value="Nutrient germinant receptor protein C, domain 3"/>
    <property type="match status" value="1"/>
</dbReference>
<evidence type="ECO:0000256" key="4">
    <source>
        <dbReference type="ARBA" id="ARBA00022729"/>
    </source>
</evidence>
<dbReference type="PROSITE" id="PS51257">
    <property type="entry name" value="PROKAR_LIPOPROTEIN"/>
    <property type="match status" value="1"/>
</dbReference>
<comment type="subcellular location">
    <subcellularLocation>
        <location evidence="1">Membrane</location>
        <topology evidence="1">Lipid-anchor</topology>
    </subcellularLocation>
</comment>
<keyword evidence="6" id="KW-0564">Palmitate</keyword>
<name>A0ABV8VRW9_9BACI</name>
<keyword evidence="4" id="KW-0732">Signal</keyword>
<evidence type="ECO:0000256" key="6">
    <source>
        <dbReference type="ARBA" id="ARBA00023139"/>
    </source>
</evidence>
<sequence length="387" mass="44061">MRKLLSLCMLFILTGCWDLQELTEIGLVTAFAIDIDPDSGEYVLTSQFIRPSAQSPVTTENGDPYVTVSATGKSITELLRNVDQSIDRRSFYAHNKIIIISEEVAKKGILTLFESFQRDQQVRSYVWIGIAKGTKAKELMESAQSGISMIPANFFYNLFQDAGPDAVASNLLKFYKEAIQQGNNPVIGVLELNQMTGENYSTIKLKGSSIFKKDELVGFLNDEETTSYNWFEDRLENSDLGSLIVEDKGVPISLNIIKNQRTVIPKITNNGEIVFKVTLRQHMELAEQQKTYHFKAHRDIQKLVLKVQKLAESEIEKRLKELFNKAQSEFQTDFLGFGDLLRKYEPQKWNEVKDNWEKVFSDVKFEIEVVCEIENTGLVRGTLEPSL</sequence>
<dbReference type="InterPro" id="IPR046953">
    <property type="entry name" value="Spore_GerAC-like_C"/>
</dbReference>
<evidence type="ECO:0000259" key="8">
    <source>
        <dbReference type="Pfam" id="PF05504"/>
    </source>
</evidence>
<dbReference type="InterPro" id="IPR008844">
    <property type="entry name" value="Spore_GerAC-like"/>
</dbReference>
<accession>A0ABV8VRW9</accession>
<evidence type="ECO:0000313" key="10">
    <source>
        <dbReference type="EMBL" id="MFC4386285.1"/>
    </source>
</evidence>
<evidence type="ECO:0000313" key="11">
    <source>
        <dbReference type="Proteomes" id="UP001595880"/>
    </source>
</evidence>
<dbReference type="Gene3D" id="6.20.190.10">
    <property type="entry name" value="Nutrient germinant receptor protein C, domain 1"/>
    <property type="match status" value="1"/>
</dbReference>
<feature type="domain" description="Spore germination protein N-terminal" evidence="9">
    <location>
        <begin position="19"/>
        <end position="191"/>
    </location>
</feature>
<dbReference type="NCBIfam" id="TIGR02887">
    <property type="entry name" value="spore_ger_x_C"/>
    <property type="match status" value="1"/>
</dbReference>
<evidence type="ECO:0000256" key="5">
    <source>
        <dbReference type="ARBA" id="ARBA00023136"/>
    </source>
</evidence>
<dbReference type="RefSeq" id="WP_390194759.1">
    <property type="nucleotide sequence ID" value="NZ_JBHSDV010000001.1"/>
</dbReference>
<dbReference type="EMBL" id="JBHSDV010000001">
    <property type="protein sequence ID" value="MFC4386285.1"/>
    <property type="molecule type" value="Genomic_DNA"/>
</dbReference>
<proteinExistence type="inferred from homology"/>
<organism evidence="10 11">
    <name type="scientific">Gracilibacillus marinus</name>
    <dbReference type="NCBI Taxonomy" id="630535"/>
    <lineage>
        <taxon>Bacteria</taxon>
        <taxon>Bacillati</taxon>
        <taxon>Bacillota</taxon>
        <taxon>Bacilli</taxon>
        <taxon>Bacillales</taxon>
        <taxon>Bacillaceae</taxon>
        <taxon>Gracilibacillus</taxon>
    </lineage>
</organism>
<comment type="caution">
    <text evidence="10">The sequence shown here is derived from an EMBL/GenBank/DDBJ whole genome shotgun (WGS) entry which is preliminary data.</text>
</comment>
<dbReference type="InterPro" id="IPR038501">
    <property type="entry name" value="Spore_GerAC_C_sf"/>
</dbReference>
<dbReference type="Pfam" id="PF05504">
    <property type="entry name" value="Spore_GerAC"/>
    <property type="match status" value="1"/>
</dbReference>
<reference evidence="11" key="1">
    <citation type="journal article" date="2019" name="Int. J. Syst. Evol. Microbiol.">
        <title>The Global Catalogue of Microorganisms (GCM) 10K type strain sequencing project: providing services to taxonomists for standard genome sequencing and annotation.</title>
        <authorList>
            <consortium name="The Broad Institute Genomics Platform"/>
            <consortium name="The Broad Institute Genome Sequencing Center for Infectious Disease"/>
            <person name="Wu L."/>
            <person name="Ma J."/>
        </authorList>
    </citation>
    <scope>NUCLEOTIDE SEQUENCE [LARGE SCALE GENOMIC DNA]</scope>
    <source>
        <strain evidence="11">KACC 14058</strain>
    </source>
</reference>
<dbReference type="PANTHER" id="PTHR35789">
    <property type="entry name" value="SPORE GERMINATION PROTEIN B3"/>
    <property type="match status" value="1"/>
</dbReference>
<keyword evidence="5" id="KW-0472">Membrane</keyword>
<protein>
    <submittedName>
        <fullName evidence="10">Ger(X)C family spore germination protein</fullName>
    </submittedName>
</protein>
<feature type="domain" description="Spore germination GerAC-like C-terminal" evidence="8">
    <location>
        <begin position="207"/>
        <end position="377"/>
    </location>
</feature>